<name>A0A6J3G590_SAPAP</name>
<evidence type="ECO:0000313" key="2">
    <source>
        <dbReference type="RefSeq" id="XP_032113026.1"/>
    </source>
</evidence>
<protein>
    <submittedName>
        <fullName evidence="2">LOW QUALITY PROTEIN: uncharacterized protein C20orf197-like</fullName>
    </submittedName>
</protein>
<dbReference type="RefSeq" id="XP_032113026.1">
    <property type="nucleotide sequence ID" value="XM_032257135.1"/>
</dbReference>
<organism evidence="1 2">
    <name type="scientific">Sapajus apella</name>
    <name type="common">Brown-capped capuchin</name>
    <name type="synonym">Cebus apella</name>
    <dbReference type="NCBI Taxonomy" id="9515"/>
    <lineage>
        <taxon>Eukaryota</taxon>
        <taxon>Metazoa</taxon>
        <taxon>Chordata</taxon>
        <taxon>Craniata</taxon>
        <taxon>Vertebrata</taxon>
        <taxon>Euteleostomi</taxon>
        <taxon>Mammalia</taxon>
        <taxon>Eutheria</taxon>
        <taxon>Euarchontoglires</taxon>
        <taxon>Primates</taxon>
        <taxon>Haplorrhini</taxon>
        <taxon>Platyrrhini</taxon>
        <taxon>Cebidae</taxon>
        <taxon>Cebinae</taxon>
        <taxon>Sapajus</taxon>
    </lineage>
</organism>
<evidence type="ECO:0000313" key="1">
    <source>
        <dbReference type="Proteomes" id="UP000504640"/>
    </source>
</evidence>
<proteinExistence type="predicted"/>
<dbReference type="GeneID" id="116535773"/>
<accession>A0A6J3G590</accession>
<gene>
    <name evidence="2" type="primary">LOC116535773</name>
</gene>
<reference evidence="2" key="1">
    <citation type="submission" date="2025-08" db="UniProtKB">
        <authorList>
            <consortium name="RefSeq"/>
        </authorList>
    </citation>
    <scope>IDENTIFICATION</scope>
    <source>
        <tissue evidence="2">Blood</tissue>
    </source>
</reference>
<keyword evidence="1" id="KW-1185">Reference proteome</keyword>
<dbReference type="AlphaFoldDB" id="A0A6J3G590"/>
<dbReference type="Proteomes" id="UP000504640">
    <property type="component" value="Unplaced"/>
</dbReference>
<sequence length="128" mass="14693">MVALLQHSPYWQAEGYGHSHRLKCQHFKQHRQYDDKSGISSNLSPQFNILLNILLKIVHPTLYHDIRCSKGLKREGFLQSRELGDSWTVTMCICILKALKSSAPNKPLDWLDPMPCFQNLLADGHLIP</sequence>